<dbReference type="PhylomeDB" id="A0A060T660"/>
<dbReference type="SUPFAM" id="SSF53474">
    <property type="entry name" value="alpha/beta-Hydrolases"/>
    <property type="match status" value="1"/>
</dbReference>
<evidence type="ECO:0000256" key="1">
    <source>
        <dbReference type="ARBA" id="ARBA00022801"/>
    </source>
</evidence>
<reference evidence="3" key="1">
    <citation type="submission" date="2014-02" db="EMBL/GenBank/DDBJ databases">
        <authorList>
            <person name="Genoscope - CEA"/>
        </authorList>
    </citation>
    <scope>NUCLEOTIDE SEQUENCE</scope>
    <source>
        <strain evidence="3">LS3</strain>
    </source>
</reference>
<dbReference type="AlphaFoldDB" id="A0A060T660"/>
<dbReference type="InterPro" id="IPR005152">
    <property type="entry name" value="Lipase_secreted"/>
</dbReference>
<keyword evidence="2" id="KW-0732">Signal</keyword>
<evidence type="ECO:0000313" key="3">
    <source>
        <dbReference type="EMBL" id="CDP36254.1"/>
    </source>
</evidence>
<protein>
    <submittedName>
        <fullName evidence="3">ARAD1B08712p</fullName>
    </submittedName>
</protein>
<evidence type="ECO:0000256" key="2">
    <source>
        <dbReference type="SAM" id="SignalP"/>
    </source>
</evidence>
<reference evidence="3" key="2">
    <citation type="submission" date="2014-06" db="EMBL/GenBank/DDBJ databases">
        <title>The complete genome of Blastobotrys (Arxula) adeninivorans LS3 - a yeast of biotechnological interest.</title>
        <authorList>
            <person name="Kunze G."/>
            <person name="Gaillardin C."/>
            <person name="Czernicka M."/>
            <person name="Durrens P."/>
            <person name="Martin T."/>
            <person name="Boer E."/>
            <person name="Gabaldon T."/>
            <person name="Cruz J."/>
            <person name="Talla E."/>
            <person name="Marck C."/>
            <person name="Goffeau A."/>
            <person name="Barbe V."/>
            <person name="Baret P."/>
            <person name="Baronian K."/>
            <person name="Beier S."/>
            <person name="Bleykasten C."/>
            <person name="Bode R."/>
            <person name="Casaregola S."/>
            <person name="Despons L."/>
            <person name="Fairhead C."/>
            <person name="Giersberg M."/>
            <person name="Gierski P."/>
            <person name="Hahnel U."/>
            <person name="Hartmann A."/>
            <person name="Jankowska D."/>
            <person name="Jubin C."/>
            <person name="Jung P."/>
            <person name="Lafontaine I."/>
            <person name="Leh-Louis V."/>
            <person name="Lemaire M."/>
            <person name="Marcet-Houben M."/>
            <person name="Mascher M."/>
            <person name="Morel G."/>
            <person name="Richard G.-F."/>
            <person name="Riechen J."/>
            <person name="Sacerdot C."/>
            <person name="Sarkar A."/>
            <person name="Savel G."/>
            <person name="Schacherer J."/>
            <person name="Sherman D."/>
            <person name="Straub M.-L."/>
            <person name="Stein N."/>
            <person name="Thierry A."/>
            <person name="Trautwein-Schult A."/>
            <person name="Westhof E."/>
            <person name="Worch S."/>
            <person name="Dujon B."/>
            <person name="Souciet J.-L."/>
            <person name="Wincker P."/>
            <person name="Scholz U."/>
            <person name="Neuveglise N."/>
        </authorList>
    </citation>
    <scope>NUCLEOTIDE SEQUENCE</scope>
    <source>
        <strain evidence="3">LS3</strain>
    </source>
</reference>
<dbReference type="PANTHER" id="PTHR34853">
    <property type="match status" value="1"/>
</dbReference>
<dbReference type="PANTHER" id="PTHR34853:SF5">
    <property type="entry name" value="LIP-DOMAIN-CONTAINING PROTEIN-RELATED"/>
    <property type="match status" value="1"/>
</dbReference>
<gene>
    <name evidence="3" type="ORF">GNLVRS02_ARAD1B08712g</name>
</gene>
<name>A0A060T660_BLAAD</name>
<dbReference type="Gene3D" id="3.40.50.1820">
    <property type="entry name" value="alpha/beta hydrolase"/>
    <property type="match status" value="1"/>
</dbReference>
<accession>A0A060T660</accession>
<feature type="signal peptide" evidence="2">
    <location>
        <begin position="1"/>
        <end position="19"/>
    </location>
</feature>
<sequence length="449" mass="49971">MAQALLVALITIYLFCTFASVIPEYLPPWPWDSKPLCPSQDPFYIPEDNFNVFPNGTILRWRRSVQVPALAVFKIDIEASYQLLYRTSDTHGNPIATVVTVLVPHDAANDKLLSYQVYEDSACLDCAPSYTIQYLSNPRGIISQVDMLTIVTALSEGWTVAIPDYEGPTAAFTAGMLSGQTTLDAIRAALHSEYITRLNSNSTVTLWGYSGGSIPSGWAIALQPTYAPELEIAGAALGGVIQNITEVALAVNKGPSVGLIPAGILGICSQYPSLKSHIESQLSPESAWRFYEAANYCLPENIWYYAYEDWFSYFQIGYKILEDDKISSLLNQNVLGQHLPTTPLLIYHAVDDQIMPIEHVDNLVHHYCSNGVSVHYFRELGADHFLETILGVPRAFRFIKDLMDGHTITGCLELNVENNLFNSQAVSHLPRCLVDGLRNILQEYRHINF</sequence>
<dbReference type="Gene3D" id="1.10.260.130">
    <property type="match status" value="1"/>
</dbReference>
<organism evidence="3">
    <name type="scientific">Blastobotrys adeninivorans</name>
    <name type="common">Yeast</name>
    <name type="synonym">Arxula adeninivorans</name>
    <dbReference type="NCBI Taxonomy" id="409370"/>
    <lineage>
        <taxon>Eukaryota</taxon>
        <taxon>Fungi</taxon>
        <taxon>Dikarya</taxon>
        <taxon>Ascomycota</taxon>
        <taxon>Saccharomycotina</taxon>
        <taxon>Dipodascomycetes</taxon>
        <taxon>Dipodascales</taxon>
        <taxon>Trichomonascaceae</taxon>
        <taxon>Blastobotrys</taxon>
    </lineage>
</organism>
<feature type="chain" id="PRO_5001593095" evidence="2">
    <location>
        <begin position="20"/>
        <end position="449"/>
    </location>
</feature>
<dbReference type="InterPro" id="IPR029058">
    <property type="entry name" value="AB_hydrolase_fold"/>
</dbReference>
<proteinExistence type="predicted"/>
<dbReference type="GO" id="GO:0004806">
    <property type="term" value="F:triacylglycerol lipase activity"/>
    <property type="evidence" value="ECO:0007669"/>
    <property type="project" value="InterPro"/>
</dbReference>
<dbReference type="GO" id="GO:0016042">
    <property type="term" value="P:lipid catabolic process"/>
    <property type="evidence" value="ECO:0007669"/>
    <property type="project" value="InterPro"/>
</dbReference>
<dbReference type="Pfam" id="PF03583">
    <property type="entry name" value="LIP"/>
    <property type="match status" value="1"/>
</dbReference>
<keyword evidence="1" id="KW-0378">Hydrolase</keyword>
<dbReference type="EMBL" id="HG937692">
    <property type="protein sequence ID" value="CDP36254.1"/>
    <property type="molecule type" value="Genomic_DNA"/>
</dbReference>